<dbReference type="CDD" id="cd06093">
    <property type="entry name" value="PX_domain"/>
    <property type="match status" value="1"/>
</dbReference>
<keyword evidence="7 8" id="KW-0067">ATP-binding</keyword>
<dbReference type="Gene3D" id="1.10.510.10">
    <property type="entry name" value="Transferase(Phosphotransferase) domain 1"/>
    <property type="match status" value="1"/>
</dbReference>
<dbReference type="PROSITE" id="PS00107">
    <property type="entry name" value="PROTEIN_KINASE_ATP"/>
    <property type="match status" value="1"/>
</dbReference>
<accession>A0AAV0USQ2</accession>
<dbReference type="GO" id="GO:0005524">
    <property type="term" value="F:ATP binding"/>
    <property type="evidence" value="ECO:0007669"/>
    <property type="project" value="UniProtKB-UniRule"/>
</dbReference>
<dbReference type="EMBL" id="CANTFL010001416">
    <property type="protein sequence ID" value="CAI5739303.1"/>
    <property type="molecule type" value="Genomic_DNA"/>
</dbReference>
<dbReference type="PROSITE" id="PS50195">
    <property type="entry name" value="PX"/>
    <property type="match status" value="1"/>
</dbReference>
<dbReference type="Pfam" id="PF00433">
    <property type="entry name" value="Pkinase_C"/>
    <property type="match status" value="1"/>
</dbReference>
<dbReference type="InterPro" id="IPR017441">
    <property type="entry name" value="Protein_kinase_ATP_BS"/>
</dbReference>
<dbReference type="SUPFAM" id="SSF56112">
    <property type="entry name" value="Protein kinase-like (PK-like)"/>
    <property type="match status" value="1"/>
</dbReference>
<dbReference type="InterPro" id="IPR017892">
    <property type="entry name" value="Pkinase_C"/>
</dbReference>
<dbReference type="SMART" id="SM00133">
    <property type="entry name" value="S_TK_X"/>
    <property type="match status" value="1"/>
</dbReference>
<feature type="compositionally biased region" description="Basic and acidic residues" evidence="9">
    <location>
        <begin position="1"/>
        <end position="13"/>
    </location>
</feature>
<keyword evidence="5 8" id="KW-0547">Nucleotide-binding</keyword>
<feature type="compositionally biased region" description="Basic and acidic residues" evidence="9">
    <location>
        <begin position="731"/>
        <end position="753"/>
    </location>
</feature>
<feature type="compositionally biased region" description="Polar residues" evidence="9">
    <location>
        <begin position="127"/>
        <end position="140"/>
    </location>
</feature>
<dbReference type="GO" id="GO:0004674">
    <property type="term" value="F:protein serine/threonine kinase activity"/>
    <property type="evidence" value="ECO:0007669"/>
    <property type="project" value="UniProtKB-KW"/>
</dbReference>
<evidence type="ECO:0000256" key="8">
    <source>
        <dbReference type="PROSITE-ProRule" id="PRU10141"/>
    </source>
</evidence>
<comment type="similarity">
    <text evidence="1">Belongs to the protein kinase superfamily. AGC Ser/Thr protein kinase family.</text>
</comment>
<keyword evidence="3" id="KW-0597">Phosphoprotein</keyword>
<dbReference type="InterPro" id="IPR000719">
    <property type="entry name" value="Prot_kinase_dom"/>
</dbReference>
<evidence type="ECO:0000256" key="7">
    <source>
        <dbReference type="ARBA" id="ARBA00022840"/>
    </source>
</evidence>
<reference evidence="13" key="1">
    <citation type="submission" date="2022-12" db="EMBL/GenBank/DDBJ databases">
        <authorList>
            <person name="Webb A."/>
        </authorList>
    </citation>
    <scope>NUCLEOTIDE SEQUENCE</scope>
    <source>
        <strain evidence="13">Hp1</strain>
    </source>
</reference>
<comment type="caution">
    <text evidence="13">The sequence shown here is derived from an EMBL/GenBank/DDBJ whole genome shotgun (WGS) entry which is preliminary data.</text>
</comment>
<gene>
    <name evidence="13" type="ORF">HBR001_LOCUS7776</name>
</gene>
<dbReference type="Pfam" id="PF00787">
    <property type="entry name" value="PX"/>
    <property type="match status" value="1"/>
</dbReference>
<dbReference type="InterPro" id="IPR036871">
    <property type="entry name" value="PX_dom_sf"/>
</dbReference>
<evidence type="ECO:0000259" key="10">
    <source>
        <dbReference type="PROSITE" id="PS50011"/>
    </source>
</evidence>
<feature type="domain" description="Protein kinase" evidence="10">
    <location>
        <begin position="386"/>
        <end position="651"/>
    </location>
</feature>
<dbReference type="SMART" id="SM00312">
    <property type="entry name" value="PX"/>
    <property type="match status" value="1"/>
</dbReference>
<dbReference type="SUPFAM" id="SSF64268">
    <property type="entry name" value="PX domain"/>
    <property type="match status" value="1"/>
</dbReference>
<evidence type="ECO:0000256" key="3">
    <source>
        <dbReference type="ARBA" id="ARBA00022553"/>
    </source>
</evidence>
<dbReference type="InterPro" id="IPR008271">
    <property type="entry name" value="Ser/Thr_kinase_AS"/>
</dbReference>
<dbReference type="PROSITE" id="PS00108">
    <property type="entry name" value="PROTEIN_KINASE_ST"/>
    <property type="match status" value="1"/>
</dbReference>
<keyword evidence="14" id="KW-1185">Reference proteome</keyword>
<feature type="compositionally biased region" description="Low complexity" evidence="9">
    <location>
        <begin position="36"/>
        <end position="69"/>
    </location>
</feature>
<evidence type="ECO:0000313" key="14">
    <source>
        <dbReference type="Proteomes" id="UP001162031"/>
    </source>
</evidence>
<dbReference type="FunFam" id="1.10.510.10:FF:000527">
    <property type="entry name" value="Non-specific serine/threonine protein kinase"/>
    <property type="match status" value="1"/>
</dbReference>
<keyword evidence="6" id="KW-0418">Kinase</keyword>
<dbReference type="PROSITE" id="PS50011">
    <property type="entry name" value="PROTEIN_KINASE_DOM"/>
    <property type="match status" value="1"/>
</dbReference>
<feature type="compositionally biased region" description="Basic residues" evidence="9">
    <location>
        <begin position="80"/>
        <end position="95"/>
    </location>
</feature>
<feature type="compositionally biased region" description="Polar residues" evidence="9">
    <location>
        <begin position="20"/>
        <end position="30"/>
    </location>
</feature>
<dbReference type="GO" id="GO:0035091">
    <property type="term" value="F:phosphatidylinositol binding"/>
    <property type="evidence" value="ECO:0007669"/>
    <property type="project" value="InterPro"/>
</dbReference>
<dbReference type="PANTHER" id="PTHR24351">
    <property type="entry name" value="RIBOSOMAL PROTEIN S6 KINASE"/>
    <property type="match status" value="1"/>
</dbReference>
<evidence type="ECO:0000313" key="13">
    <source>
        <dbReference type="EMBL" id="CAI5739303.1"/>
    </source>
</evidence>
<feature type="region of interest" description="Disordered" evidence="9">
    <location>
        <begin position="710"/>
        <end position="779"/>
    </location>
</feature>
<evidence type="ECO:0000256" key="4">
    <source>
        <dbReference type="ARBA" id="ARBA00022679"/>
    </source>
</evidence>
<feature type="domain" description="AGC-kinase C-terminal" evidence="12">
    <location>
        <begin position="652"/>
        <end position="724"/>
    </location>
</feature>
<dbReference type="AlphaFoldDB" id="A0AAV0USQ2"/>
<dbReference type="InterPro" id="IPR001683">
    <property type="entry name" value="PX_dom"/>
</dbReference>
<dbReference type="Pfam" id="PF00069">
    <property type="entry name" value="Pkinase"/>
    <property type="match status" value="1"/>
</dbReference>
<evidence type="ECO:0000256" key="1">
    <source>
        <dbReference type="ARBA" id="ARBA00009903"/>
    </source>
</evidence>
<sequence>MPAVDESRARRPSMEPPATSRASVDSASFQSHNRNHNNTNTAGHNNNNNNSNTTTTTTASSNSSGLTNARASYQDPQTHSTKRQSHSNKKKSARMRHSLMHVQADALAFSRSSAPPTSGYLVLSPPDRSSTYSSLHTTSRGPSGGQQQPPEPTASPSSDEILKVEIPRWKSKLATDRADRVQVPAGPDSAGNSPLATGAARSATWDGKDGRASRGVSTGALVVLARDRDSGSSKKRYTVFQVYVHFQSGAVRMSEKRYSHFRELHKTLRRKYAAVGKLYFPPKKFFMSLSLRVIEQRREAIETYVNAVLALRPRPVEVVQFLSIAVEDDDEDGNSTDGPTRGVDMVTAPKHLQSTSTAFGTSSGLSGSNSFALEDAGGHLVTMQDFEILKMLGKGSFGKVYMARECGKENKIYAMKVLRKSELIKRNQVGHTMMERRIMSSIDHPFIVGLKYSFQTASKLVMISDYCCGGEIFFHLKKFRSFSEAMVRFYAAELVAAIGHLHERDIIYRDLKPENILLDETGHVRLTDFGLSKTDCTDFTGARTFCGTPEYLAPEMLISRKKKTEYGKAIDWWSLGTLMYEMLTGWPPFFDRNIEQMCSKIMKSPLKFPAHFGLSSEVKSLISALLDRDPTYRIGSRPGAGVKDIKNHVFFASIDWALLEKRGIKPPFKPRVRSPTDIQNFDREFTKELPDHGFLQQDKRLAMSPKNEFQGFSYTRTEDPASWSRESGSSRQEKRMSGRLSEPRTSEGIERESQSTADQQYPEFGHVARDSTDFDTGCI</sequence>
<feature type="region of interest" description="Disordered" evidence="9">
    <location>
        <begin position="110"/>
        <end position="161"/>
    </location>
</feature>
<dbReference type="SMART" id="SM00220">
    <property type="entry name" value="S_TKc"/>
    <property type="match status" value="1"/>
</dbReference>
<feature type="region of interest" description="Disordered" evidence="9">
    <location>
        <begin position="1"/>
        <end position="95"/>
    </location>
</feature>
<dbReference type="Gene3D" id="3.30.200.20">
    <property type="entry name" value="Phosphorylase Kinase, domain 1"/>
    <property type="match status" value="1"/>
</dbReference>
<name>A0AAV0USQ2_HYABA</name>
<evidence type="ECO:0000256" key="2">
    <source>
        <dbReference type="ARBA" id="ARBA00022527"/>
    </source>
</evidence>
<evidence type="ECO:0000256" key="9">
    <source>
        <dbReference type="SAM" id="MobiDB-lite"/>
    </source>
</evidence>
<evidence type="ECO:0000259" key="12">
    <source>
        <dbReference type="PROSITE" id="PS51285"/>
    </source>
</evidence>
<dbReference type="Proteomes" id="UP001162031">
    <property type="component" value="Unassembled WGS sequence"/>
</dbReference>
<organism evidence="13 14">
    <name type="scientific">Hyaloperonospora brassicae</name>
    <name type="common">Brassica downy mildew</name>
    <name type="synonym">Peronospora brassicae</name>
    <dbReference type="NCBI Taxonomy" id="162125"/>
    <lineage>
        <taxon>Eukaryota</taxon>
        <taxon>Sar</taxon>
        <taxon>Stramenopiles</taxon>
        <taxon>Oomycota</taxon>
        <taxon>Peronosporomycetes</taxon>
        <taxon>Peronosporales</taxon>
        <taxon>Peronosporaceae</taxon>
        <taxon>Hyaloperonospora</taxon>
    </lineage>
</organism>
<evidence type="ECO:0008006" key="15">
    <source>
        <dbReference type="Google" id="ProtNLM"/>
    </source>
</evidence>
<evidence type="ECO:0000259" key="11">
    <source>
        <dbReference type="PROSITE" id="PS50195"/>
    </source>
</evidence>
<proteinExistence type="inferred from homology"/>
<dbReference type="InterPro" id="IPR000961">
    <property type="entry name" value="AGC-kinase_C"/>
</dbReference>
<feature type="region of interest" description="Disordered" evidence="9">
    <location>
        <begin position="173"/>
        <end position="213"/>
    </location>
</feature>
<feature type="compositionally biased region" description="Polar residues" evidence="9">
    <location>
        <begin position="70"/>
        <end position="79"/>
    </location>
</feature>
<dbReference type="FunFam" id="3.30.200.20:FF:000362">
    <property type="entry name" value="Non-specific serine/threonine protein kinase"/>
    <property type="match status" value="1"/>
</dbReference>
<evidence type="ECO:0000256" key="5">
    <source>
        <dbReference type="ARBA" id="ARBA00022741"/>
    </source>
</evidence>
<dbReference type="PROSITE" id="PS51285">
    <property type="entry name" value="AGC_KINASE_CTER"/>
    <property type="match status" value="1"/>
</dbReference>
<keyword evidence="2" id="KW-0723">Serine/threonine-protein kinase</keyword>
<feature type="domain" description="PX" evidence="11">
    <location>
        <begin position="218"/>
        <end position="332"/>
    </location>
</feature>
<dbReference type="Gene3D" id="3.30.1520.10">
    <property type="entry name" value="Phox-like domain"/>
    <property type="match status" value="1"/>
</dbReference>
<protein>
    <recommendedName>
        <fullName evidence="15">AGC protein kinase</fullName>
    </recommendedName>
</protein>
<dbReference type="InterPro" id="IPR011009">
    <property type="entry name" value="Kinase-like_dom_sf"/>
</dbReference>
<feature type="binding site" evidence="8">
    <location>
        <position position="416"/>
    </location>
    <ligand>
        <name>ATP</name>
        <dbReference type="ChEBI" id="CHEBI:30616"/>
    </ligand>
</feature>
<evidence type="ECO:0000256" key="6">
    <source>
        <dbReference type="ARBA" id="ARBA00022777"/>
    </source>
</evidence>
<keyword evidence="4" id="KW-0808">Transferase</keyword>